<dbReference type="InterPro" id="IPR018145">
    <property type="entry name" value="CagE_TrbE_VirB_cntrl_dom"/>
</dbReference>
<keyword evidence="3" id="KW-0067">ATP-binding</keyword>
<comment type="caution">
    <text evidence="7">The sequence shown here is derived from an EMBL/GenBank/DDBJ whole genome shotgun (WGS) entry which is preliminary data.</text>
</comment>
<dbReference type="Proteomes" id="UP001549110">
    <property type="component" value="Unassembled WGS sequence"/>
</dbReference>
<dbReference type="Pfam" id="PF03135">
    <property type="entry name" value="CagE_TrbE_VirB"/>
    <property type="match status" value="1"/>
</dbReference>
<dbReference type="RefSeq" id="WP_354297890.1">
    <property type="nucleotide sequence ID" value="NZ_JBEPLU010000002.1"/>
</dbReference>
<evidence type="ECO:0000313" key="7">
    <source>
        <dbReference type="EMBL" id="MET3527728.1"/>
    </source>
</evidence>
<dbReference type="Pfam" id="PF19044">
    <property type="entry name" value="P-loop_TraG"/>
    <property type="match status" value="1"/>
</dbReference>
<organism evidence="7 8">
    <name type="scientific">Phenylobacterium koreense</name>
    <dbReference type="NCBI Taxonomy" id="266125"/>
    <lineage>
        <taxon>Bacteria</taxon>
        <taxon>Pseudomonadati</taxon>
        <taxon>Pseudomonadota</taxon>
        <taxon>Alphaproteobacteria</taxon>
        <taxon>Caulobacterales</taxon>
        <taxon>Caulobacteraceae</taxon>
        <taxon>Phenylobacterium</taxon>
    </lineage>
</organism>
<dbReference type="EMBL" id="JBEPLU010000002">
    <property type="protein sequence ID" value="MET3527728.1"/>
    <property type="molecule type" value="Genomic_DNA"/>
</dbReference>
<dbReference type="PANTHER" id="PTHR30121">
    <property type="entry name" value="UNCHARACTERIZED PROTEIN YJGR-RELATED"/>
    <property type="match status" value="1"/>
</dbReference>
<keyword evidence="8" id="KW-1185">Reference proteome</keyword>
<dbReference type="InterPro" id="IPR027417">
    <property type="entry name" value="P-loop_NTPase"/>
</dbReference>
<dbReference type="SMART" id="SM00382">
    <property type="entry name" value="AAA"/>
    <property type="match status" value="1"/>
</dbReference>
<comment type="similarity">
    <text evidence="1">Belongs to the TrbE/VirB4 family.</text>
</comment>
<gene>
    <name evidence="7" type="ORF">ABID41_002846</name>
</gene>
<dbReference type="InterPro" id="IPR003593">
    <property type="entry name" value="AAA+_ATPase"/>
</dbReference>
<keyword evidence="2" id="KW-0547">Nucleotide-binding</keyword>
<sequence>MSTTYVTTGASKVLAPREASVGDRLPYLAHADDVTLRTKDGLLIQTLHLAGFPFETAPDEELNYRKTVRETVLRGSASSRLALYHHVVRRRVNPAFPPGPEEPFCAGLDEHWREQLASRRLYVNDIFLTLVLRPTQGSAGLVERLLKGPRNRNADISRDLRELHAIRETFAAALAPYGARTIGLYAAAGGAQRSEPAEFLGLILNGELRPVLAPSGDFAQAIASRRLSFGLDAMEFGPGQGGASTFGAVVSVKDYPAQTAPGLLDGVLRLPMELVLTESFAFVDRQAALDRMGLALRRLKAAEDDAFSLRGELAQARDDVGAGRAAYGEHHLTILAKAETLDELASNVADVQSVLAETGAIAVREDVNLEPGFWAQFPGNFKYISRRALISAGNFAGLASFHNHPTGQAEGNHWGPSIAVLETTAFGPYHFNFHNADLGNFTVIGPSGSGKTVLLTFLLAQAERLKPKIAYFDKDRGAEPFIRAIGGRYEVISPGEPSGFNPLALPDTPGNRAFLAEWVAQLLTSEGETLDSEDRLMIADAIDANFDQPPGHRRLRYLRELFRGARRPHAGDMAARLSAWCEGGEHAWLFDNPDDLLDIDTRILGFDMTRLLDAPTIRIPTMMYLFHRLEQRLDGNPALIVVDEGWKVLDDPVFVRRIKDWEKTIRKRNGVVGFCTQSAADALDSRIASAIIEQAATQIFFPNARAKARDYVDGFGLTEHEFELVRSLPDTSRCFLIKRGDHSVVARLDLTGLSGELKVLAGTERAVRRLDALREQVGDAPAAWLPSFMSGSPEAGRSAA</sequence>
<feature type="domain" description="AAA+ ATPase" evidence="6">
    <location>
        <begin position="437"/>
        <end position="639"/>
    </location>
</feature>
<protein>
    <recommendedName>
        <fullName evidence="5">Type IV secretion system protein virB4</fullName>
    </recommendedName>
</protein>
<dbReference type="NCBIfam" id="TIGR00929">
    <property type="entry name" value="VirB4_CagE"/>
    <property type="match status" value="1"/>
</dbReference>
<keyword evidence="4" id="KW-0843">Virulence</keyword>
<evidence type="ECO:0000256" key="2">
    <source>
        <dbReference type="ARBA" id="ARBA00022741"/>
    </source>
</evidence>
<evidence type="ECO:0000259" key="6">
    <source>
        <dbReference type="SMART" id="SM00382"/>
    </source>
</evidence>
<proteinExistence type="inferred from homology"/>
<evidence type="ECO:0000256" key="4">
    <source>
        <dbReference type="ARBA" id="ARBA00023026"/>
    </source>
</evidence>
<dbReference type="InterPro" id="IPR051162">
    <property type="entry name" value="T4SS_component"/>
</dbReference>
<dbReference type="SUPFAM" id="SSF52540">
    <property type="entry name" value="P-loop containing nucleoside triphosphate hydrolases"/>
    <property type="match status" value="1"/>
</dbReference>
<name>A0ABV2EL29_9CAUL</name>
<evidence type="ECO:0000256" key="1">
    <source>
        <dbReference type="ARBA" id="ARBA00006512"/>
    </source>
</evidence>
<evidence type="ECO:0000256" key="5">
    <source>
        <dbReference type="ARBA" id="ARBA00023635"/>
    </source>
</evidence>
<evidence type="ECO:0000256" key="3">
    <source>
        <dbReference type="ARBA" id="ARBA00022840"/>
    </source>
</evidence>
<dbReference type="Gene3D" id="1.10.8.730">
    <property type="match status" value="1"/>
</dbReference>
<dbReference type="InterPro" id="IPR043964">
    <property type="entry name" value="P-loop_TraG"/>
</dbReference>
<dbReference type="Gene3D" id="3.40.50.300">
    <property type="entry name" value="P-loop containing nucleotide triphosphate hydrolases"/>
    <property type="match status" value="1"/>
</dbReference>
<evidence type="ECO:0000313" key="8">
    <source>
        <dbReference type="Proteomes" id="UP001549110"/>
    </source>
</evidence>
<dbReference type="PANTHER" id="PTHR30121:SF12">
    <property type="entry name" value="TYPE IV SECRETION SYSTEM PROTEIN CAGE"/>
    <property type="match status" value="1"/>
</dbReference>
<dbReference type="InterPro" id="IPR004346">
    <property type="entry name" value="CagE_TrbE_VirB"/>
</dbReference>
<reference evidence="7 8" key="1">
    <citation type="submission" date="2024-06" db="EMBL/GenBank/DDBJ databases">
        <title>Genomic Encyclopedia of Type Strains, Phase IV (KMG-IV): sequencing the most valuable type-strain genomes for metagenomic binning, comparative biology and taxonomic classification.</title>
        <authorList>
            <person name="Goeker M."/>
        </authorList>
    </citation>
    <scope>NUCLEOTIDE SEQUENCE [LARGE SCALE GENOMIC DNA]</scope>
    <source>
        <strain evidence="7 8">DSM 17809</strain>
    </source>
</reference>
<accession>A0ABV2EL29</accession>